<dbReference type="Pfam" id="PF07495">
    <property type="entry name" value="Y_Y_Y"/>
    <property type="match status" value="1"/>
</dbReference>
<dbReference type="InterPro" id="IPR009057">
    <property type="entry name" value="Homeodomain-like_sf"/>
</dbReference>
<feature type="domain" description="HTH araC/xylS-type" evidence="13">
    <location>
        <begin position="1243"/>
        <end position="1342"/>
    </location>
</feature>
<evidence type="ECO:0000259" key="14">
    <source>
        <dbReference type="PROSITE" id="PS50109"/>
    </source>
</evidence>
<dbReference type="Gene3D" id="3.40.50.2300">
    <property type="match status" value="1"/>
</dbReference>
<dbReference type="InterPro" id="IPR011006">
    <property type="entry name" value="CheY-like_superfamily"/>
</dbReference>
<evidence type="ECO:0000313" key="17">
    <source>
        <dbReference type="Proteomes" id="UP000192333"/>
    </source>
</evidence>
<dbReference type="SUPFAM" id="SSF47384">
    <property type="entry name" value="Homodimeric domain of signal transducing histidine kinase"/>
    <property type="match status" value="1"/>
</dbReference>
<evidence type="ECO:0000256" key="7">
    <source>
        <dbReference type="ARBA" id="ARBA00022840"/>
    </source>
</evidence>
<dbReference type="GO" id="GO:0003700">
    <property type="term" value="F:DNA-binding transcription factor activity"/>
    <property type="evidence" value="ECO:0007669"/>
    <property type="project" value="InterPro"/>
</dbReference>
<accession>A0A1W2H2L0</accession>
<dbReference type="Pfam" id="PF12833">
    <property type="entry name" value="HTH_18"/>
    <property type="match status" value="1"/>
</dbReference>
<dbReference type="EC" id="2.7.13.3" evidence="2"/>
<dbReference type="GO" id="GO:0043565">
    <property type="term" value="F:sequence-specific DNA binding"/>
    <property type="evidence" value="ECO:0007669"/>
    <property type="project" value="InterPro"/>
</dbReference>
<evidence type="ECO:0000256" key="3">
    <source>
        <dbReference type="ARBA" id="ARBA00022553"/>
    </source>
</evidence>
<feature type="domain" description="Histidine kinase" evidence="14">
    <location>
        <begin position="830"/>
        <end position="1053"/>
    </location>
</feature>
<keyword evidence="3 11" id="KW-0597">Phosphoprotein</keyword>
<evidence type="ECO:0000256" key="1">
    <source>
        <dbReference type="ARBA" id="ARBA00000085"/>
    </source>
</evidence>
<dbReference type="InterPro" id="IPR015943">
    <property type="entry name" value="WD40/YVTN_repeat-like_dom_sf"/>
</dbReference>
<dbReference type="Gene3D" id="3.30.565.10">
    <property type="entry name" value="Histidine kinase-like ATPase, C-terminal domain"/>
    <property type="match status" value="1"/>
</dbReference>
<dbReference type="PANTHER" id="PTHR43547">
    <property type="entry name" value="TWO-COMPONENT HISTIDINE KINASE"/>
    <property type="match status" value="1"/>
</dbReference>
<feature type="domain" description="Response regulatory" evidence="15">
    <location>
        <begin position="1095"/>
        <end position="1210"/>
    </location>
</feature>
<dbReference type="Proteomes" id="UP000192333">
    <property type="component" value="Chromosome I"/>
</dbReference>
<dbReference type="InterPro" id="IPR036890">
    <property type="entry name" value="HATPase_C_sf"/>
</dbReference>
<dbReference type="InterPro" id="IPR003661">
    <property type="entry name" value="HisK_dim/P_dom"/>
</dbReference>
<keyword evidence="12" id="KW-0812">Transmembrane</keyword>
<dbReference type="InterPro" id="IPR018060">
    <property type="entry name" value="HTH_AraC"/>
</dbReference>
<evidence type="ECO:0000313" key="16">
    <source>
        <dbReference type="EMBL" id="SMD42858.1"/>
    </source>
</evidence>
<keyword evidence="5" id="KW-0547">Nucleotide-binding</keyword>
<keyword evidence="12" id="KW-1133">Transmembrane helix</keyword>
<dbReference type="PROSITE" id="PS50110">
    <property type="entry name" value="RESPONSE_REGULATORY"/>
    <property type="match status" value="1"/>
</dbReference>
<dbReference type="STRING" id="758820.SAMN00777080_1425"/>
<protein>
    <recommendedName>
        <fullName evidence="2">histidine kinase</fullName>
        <ecNumber evidence="2">2.7.13.3</ecNumber>
    </recommendedName>
</protein>
<dbReference type="RefSeq" id="WP_084119616.1">
    <property type="nucleotide sequence ID" value="NZ_LT838813.1"/>
</dbReference>
<evidence type="ECO:0000256" key="11">
    <source>
        <dbReference type="PROSITE-ProRule" id="PRU00169"/>
    </source>
</evidence>
<evidence type="ECO:0000256" key="9">
    <source>
        <dbReference type="ARBA" id="ARBA00023015"/>
    </source>
</evidence>
<comment type="catalytic activity">
    <reaction evidence="1">
        <text>ATP + protein L-histidine = ADP + protein N-phospho-L-histidine.</text>
        <dbReference type="EC" id="2.7.13.3"/>
    </reaction>
</comment>
<dbReference type="PANTHER" id="PTHR43547:SF2">
    <property type="entry name" value="HYBRID SIGNAL TRANSDUCTION HISTIDINE KINASE C"/>
    <property type="match status" value="1"/>
</dbReference>
<dbReference type="Gene3D" id="2.130.10.10">
    <property type="entry name" value="YVTN repeat-like/Quinoprotein amine dehydrogenase"/>
    <property type="match status" value="5"/>
</dbReference>
<dbReference type="Pfam" id="PF07494">
    <property type="entry name" value="Reg_prop"/>
    <property type="match status" value="3"/>
</dbReference>
<keyword evidence="12" id="KW-0472">Membrane</keyword>
<dbReference type="InterPro" id="IPR005467">
    <property type="entry name" value="His_kinase_dom"/>
</dbReference>
<keyword evidence="10" id="KW-0804">Transcription</keyword>
<dbReference type="GO" id="GO:0000155">
    <property type="term" value="F:phosphorelay sensor kinase activity"/>
    <property type="evidence" value="ECO:0007669"/>
    <property type="project" value="InterPro"/>
</dbReference>
<dbReference type="CDD" id="cd00082">
    <property type="entry name" value="HisKA"/>
    <property type="match status" value="1"/>
</dbReference>
<dbReference type="SMART" id="SM00388">
    <property type="entry name" value="HisKA"/>
    <property type="match status" value="1"/>
</dbReference>
<dbReference type="InterPro" id="IPR013783">
    <property type="entry name" value="Ig-like_fold"/>
</dbReference>
<dbReference type="SUPFAM" id="SSF63829">
    <property type="entry name" value="Calcium-dependent phosphotriesterase"/>
    <property type="match status" value="3"/>
</dbReference>
<keyword evidence="8" id="KW-0902">Two-component regulatory system</keyword>
<dbReference type="InterPro" id="IPR036097">
    <property type="entry name" value="HisK_dim/P_sf"/>
</dbReference>
<organism evidence="16 17">
    <name type="scientific">Aquiflexum balticum DSM 16537</name>
    <dbReference type="NCBI Taxonomy" id="758820"/>
    <lineage>
        <taxon>Bacteria</taxon>
        <taxon>Pseudomonadati</taxon>
        <taxon>Bacteroidota</taxon>
        <taxon>Cytophagia</taxon>
        <taxon>Cytophagales</taxon>
        <taxon>Cyclobacteriaceae</taxon>
        <taxon>Aquiflexum</taxon>
    </lineage>
</organism>
<dbReference type="OrthoDB" id="9806995at2"/>
<evidence type="ECO:0000256" key="2">
    <source>
        <dbReference type="ARBA" id="ARBA00012438"/>
    </source>
</evidence>
<name>A0A1W2H2L0_9BACT</name>
<dbReference type="SUPFAM" id="SSF46689">
    <property type="entry name" value="Homeodomain-like"/>
    <property type="match status" value="1"/>
</dbReference>
<keyword evidence="7" id="KW-0067">ATP-binding</keyword>
<dbReference type="CDD" id="cd17574">
    <property type="entry name" value="REC_OmpR"/>
    <property type="match status" value="1"/>
</dbReference>
<dbReference type="Gene3D" id="1.10.287.130">
    <property type="match status" value="1"/>
</dbReference>
<dbReference type="Pfam" id="PF00512">
    <property type="entry name" value="HisKA"/>
    <property type="match status" value="1"/>
</dbReference>
<dbReference type="PROSITE" id="PS01124">
    <property type="entry name" value="HTH_ARAC_FAMILY_2"/>
    <property type="match status" value="1"/>
</dbReference>
<dbReference type="InterPro" id="IPR011123">
    <property type="entry name" value="Y_Y_Y"/>
</dbReference>
<dbReference type="SUPFAM" id="SSF55874">
    <property type="entry name" value="ATPase domain of HSP90 chaperone/DNA topoisomerase II/histidine kinase"/>
    <property type="match status" value="1"/>
</dbReference>
<evidence type="ECO:0000256" key="12">
    <source>
        <dbReference type="SAM" id="Phobius"/>
    </source>
</evidence>
<evidence type="ECO:0000256" key="10">
    <source>
        <dbReference type="ARBA" id="ARBA00023163"/>
    </source>
</evidence>
<proteinExistence type="predicted"/>
<dbReference type="Pfam" id="PF02518">
    <property type="entry name" value="HATPase_c"/>
    <property type="match status" value="1"/>
</dbReference>
<dbReference type="InterPro" id="IPR001789">
    <property type="entry name" value="Sig_transdc_resp-reg_receiver"/>
</dbReference>
<reference evidence="17" key="1">
    <citation type="submission" date="2017-04" db="EMBL/GenBank/DDBJ databases">
        <authorList>
            <person name="Varghese N."/>
            <person name="Submissions S."/>
        </authorList>
    </citation>
    <scope>NUCLEOTIDE SEQUENCE [LARGE SCALE GENOMIC DNA]</scope>
    <source>
        <strain evidence="17">DSM 16537</strain>
    </source>
</reference>
<feature type="modified residue" description="4-aspartylphosphate" evidence="11">
    <location>
        <position position="1143"/>
    </location>
</feature>
<evidence type="ECO:0000256" key="4">
    <source>
        <dbReference type="ARBA" id="ARBA00022679"/>
    </source>
</evidence>
<gene>
    <name evidence="16" type="ORF">SAMN00777080_1425</name>
</gene>
<dbReference type="SMART" id="SM00448">
    <property type="entry name" value="REC"/>
    <property type="match status" value="1"/>
</dbReference>
<dbReference type="SUPFAM" id="SSF52172">
    <property type="entry name" value="CheY-like"/>
    <property type="match status" value="1"/>
</dbReference>
<dbReference type="GO" id="GO:0005524">
    <property type="term" value="F:ATP binding"/>
    <property type="evidence" value="ECO:0007669"/>
    <property type="project" value="UniProtKB-KW"/>
</dbReference>
<keyword evidence="4" id="KW-0808">Transferase</keyword>
<keyword evidence="6 16" id="KW-0418">Kinase</keyword>
<dbReference type="Gene3D" id="2.60.40.10">
    <property type="entry name" value="Immunoglobulins"/>
    <property type="match status" value="1"/>
</dbReference>
<keyword evidence="17" id="KW-1185">Reference proteome</keyword>
<dbReference type="EMBL" id="LT838813">
    <property type="protein sequence ID" value="SMD42858.1"/>
    <property type="molecule type" value="Genomic_DNA"/>
</dbReference>
<evidence type="ECO:0000256" key="8">
    <source>
        <dbReference type="ARBA" id="ARBA00023012"/>
    </source>
</evidence>
<dbReference type="SMART" id="SM00387">
    <property type="entry name" value="HATPase_c"/>
    <property type="match status" value="1"/>
</dbReference>
<dbReference type="Gene3D" id="1.10.10.60">
    <property type="entry name" value="Homeodomain-like"/>
    <property type="match status" value="1"/>
</dbReference>
<keyword evidence="9" id="KW-0805">Transcription regulation</keyword>
<dbReference type="PRINTS" id="PR00344">
    <property type="entry name" value="BCTRLSENSOR"/>
</dbReference>
<dbReference type="FunFam" id="2.60.40.10:FF:000791">
    <property type="entry name" value="Two-component system sensor histidine kinase/response regulator"/>
    <property type="match status" value="1"/>
</dbReference>
<dbReference type="InterPro" id="IPR011110">
    <property type="entry name" value="Reg_prop"/>
</dbReference>
<dbReference type="Pfam" id="PF00072">
    <property type="entry name" value="Response_reg"/>
    <property type="match status" value="1"/>
</dbReference>
<evidence type="ECO:0000256" key="6">
    <source>
        <dbReference type="ARBA" id="ARBA00022777"/>
    </source>
</evidence>
<feature type="transmembrane region" description="Helical" evidence="12">
    <location>
        <begin position="772"/>
        <end position="794"/>
    </location>
</feature>
<evidence type="ECO:0000259" key="13">
    <source>
        <dbReference type="PROSITE" id="PS01124"/>
    </source>
</evidence>
<dbReference type="InterPro" id="IPR003594">
    <property type="entry name" value="HATPase_dom"/>
</dbReference>
<sequence>MQGPITKIICLLFLIFPWKIQGQDTPFFSNLSIRDGLPSNIVNSIAQDRDDFIWIGTANGICRYDGKNFKIFKKEEYPSLTANEISSLLVVGEDLWVGTWKGLCKINTRTFEITPIETGKSKIVRALYQDHHRTVWIGTADGLFRFSGDSLRNYNDFKNNLSHNMIRSIYMDHLDNLWVGTYDKLNKLASGSDRFVHFDLKGDYNPSLKNNLIMDIKSSGEDDSLIWVGTETGLAHVNIHTGEHKLYNNDNTNLSNEVIKAIYLNEEGQLWLGTDFGINIFDPKSKISQMLYHNPKLSFSVANNVIWQIFEDSGGVIWFVTSNGLSVISKYSGIYTYHEVSHDWNGQTIGNQVKAMLVSRNGHKWLATLNGVIHIDPESGYKEVFDIHSDLDRRILLNNVYALEEDDLGRIWIGTAGGINVWDGQANKMYAIPANEQNGLFSNYISKFTKGADGSFWVSAWEGGLFKVAGNFNDIHSFHFEKVGDFGSEKNASGANAIWAINYDELYRIDLQTYRSTSISSFNRVSNRRSLNSIFYSKKGSLWASTTNGLIEYKPQSDEAIFHPLKIGGDFILASIAEDSQGNIWGSSSGLILKYQPVDKTFVIYPMDKEIPIKNFSDGCWSSDGEGKLYFGGDNGFLEISTKAKPNPFVPKIFISNIKINNQEIRSGKPQQEIIQLPADISFVEKLNLNYSQRSFSVDFAALHYWQPERNIYAYKLEGADKDWNYVSGNNNYAVYSNLPAGTYLFRLKGSNNHGIWNEQETQLEIKIKPPLFLSPGFIFLYVLLILILVFYSLRFYSGRLHLRNEVKLAKMEKSHSEEIALTKQQFFTNISHELRTPISLILPPIHQALNKRDFSDETNNLLKLAEKNSQRLLRVVNQILDFRKLEQDSLELKVTAFDLVGFCRELFVLFGDKAARNNIQFTFDSDIDNCTVWADTEKIESVIYNLLSNAFKFTPEKGSVHFEVRQRRNDPDFKCGAVDIRISDTGIGIDEEDQQRIFDRFYQTSQGKKSFDGSGIGLSMVAEYTKLHYGNVNVESQLGKGASFTVTLPLGNIHFPVDFEQGSQSLNLLVSKKSDFDEKSQNPYVYDVESSKPVVLIVEDYSDMVEYLCLNLKDDYHLIIANNGEEALEKTENFTPDVIISDIMMPVMDGLTFCKKIKENSKTSHIGVILLTAKSLTSQKIEGIRTGADAYLTKPFDIELLVATIEHILKRKDELFEYFKSEIITQPEFKTNGENVDDRFVNKVIHIIEANIANPDFTVEMLSDEIGMSTAHLYRKLKSLTNFSAKDIIRKYRLKKASILLKNNEGNISEIMYEVGFSNLSYFAKCFKKEFGYSPRDYQQKEIKSNFDFENGYSKRN</sequence>
<dbReference type="InterPro" id="IPR004358">
    <property type="entry name" value="Sig_transdc_His_kin-like_C"/>
</dbReference>
<evidence type="ECO:0000256" key="5">
    <source>
        <dbReference type="ARBA" id="ARBA00022741"/>
    </source>
</evidence>
<dbReference type="SMART" id="SM00342">
    <property type="entry name" value="HTH_ARAC"/>
    <property type="match status" value="1"/>
</dbReference>
<dbReference type="FunFam" id="3.30.565.10:FF:000037">
    <property type="entry name" value="Hybrid sensor histidine kinase/response regulator"/>
    <property type="match status" value="1"/>
</dbReference>
<dbReference type="PROSITE" id="PS50109">
    <property type="entry name" value="HIS_KIN"/>
    <property type="match status" value="1"/>
</dbReference>
<evidence type="ECO:0000259" key="15">
    <source>
        <dbReference type="PROSITE" id="PS50110"/>
    </source>
</evidence>